<comment type="caution">
    <text evidence="8">The sequence shown here is derived from an EMBL/GenBank/DDBJ whole genome shotgun (WGS) entry which is preliminary data.</text>
</comment>
<dbReference type="InterPro" id="IPR004090">
    <property type="entry name" value="Chemotax_Me-accpt_rcpt"/>
</dbReference>
<dbReference type="Pfam" id="PF00672">
    <property type="entry name" value="HAMP"/>
    <property type="match status" value="1"/>
</dbReference>
<comment type="similarity">
    <text evidence="2">Belongs to the methyl-accepting chemotaxis (MCP) protein family.</text>
</comment>
<evidence type="ECO:0000313" key="9">
    <source>
        <dbReference type="Proteomes" id="UP001202117"/>
    </source>
</evidence>
<dbReference type="Pfam" id="PF00015">
    <property type="entry name" value="MCPsignal"/>
    <property type="match status" value="1"/>
</dbReference>
<protein>
    <submittedName>
        <fullName evidence="8">Methyl-accepting chemotaxis protein</fullName>
    </submittedName>
</protein>
<dbReference type="PRINTS" id="PR00260">
    <property type="entry name" value="CHEMTRNSDUCR"/>
</dbReference>
<dbReference type="InterPro" id="IPR051310">
    <property type="entry name" value="MCP_chemotaxis"/>
</dbReference>
<keyword evidence="9" id="KW-1185">Reference proteome</keyword>
<evidence type="ECO:0000256" key="1">
    <source>
        <dbReference type="ARBA" id="ARBA00023224"/>
    </source>
</evidence>
<accession>A0ABS9RXS8</accession>
<evidence type="ECO:0000256" key="4">
    <source>
        <dbReference type="SAM" id="Coils"/>
    </source>
</evidence>
<dbReference type="CDD" id="cd12913">
    <property type="entry name" value="PDC1_MCP_like"/>
    <property type="match status" value="1"/>
</dbReference>
<dbReference type="InterPro" id="IPR003660">
    <property type="entry name" value="HAMP_dom"/>
</dbReference>
<dbReference type="PROSITE" id="PS50885">
    <property type="entry name" value="HAMP"/>
    <property type="match status" value="1"/>
</dbReference>
<dbReference type="PROSITE" id="PS50111">
    <property type="entry name" value="CHEMOTAXIS_TRANSDUC_2"/>
    <property type="match status" value="1"/>
</dbReference>
<evidence type="ECO:0000256" key="5">
    <source>
        <dbReference type="SAM" id="Phobius"/>
    </source>
</evidence>
<dbReference type="PANTHER" id="PTHR43531:SF16">
    <property type="entry name" value="METHYL-ACCEPTING CHEMOTAXIS PROTEIN II"/>
    <property type="match status" value="1"/>
</dbReference>
<keyword evidence="1 3" id="KW-0807">Transducer</keyword>
<dbReference type="EMBL" id="JAKVPY010000021">
    <property type="protein sequence ID" value="MCH4564614.1"/>
    <property type="molecule type" value="Genomic_DNA"/>
</dbReference>
<keyword evidence="4" id="KW-0175">Coiled coil</keyword>
<organism evidence="8 9">
    <name type="scientific">Halomonas flagellata</name>
    <dbReference type="NCBI Taxonomy" id="2920385"/>
    <lineage>
        <taxon>Bacteria</taxon>
        <taxon>Pseudomonadati</taxon>
        <taxon>Pseudomonadota</taxon>
        <taxon>Gammaproteobacteria</taxon>
        <taxon>Oceanospirillales</taxon>
        <taxon>Halomonadaceae</taxon>
        <taxon>Halomonas</taxon>
    </lineage>
</organism>
<dbReference type="SUPFAM" id="SSF58104">
    <property type="entry name" value="Methyl-accepting chemotaxis protein (MCP) signaling domain"/>
    <property type="match status" value="1"/>
</dbReference>
<feature type="coiled-coil region" evidence="4">
    <location>
        <begin position="640"/>
        <end position="678"/>
    </location>
</feature>
<sequence>MRFKSLRTHVALLVGLCILAVVAVLVGYATLAASRSQALVAERTGELLEANAEQRLRALADARTQEIRRQLEQALAVAQGLADTNALMEKSDDRGRPRLTLGRRELSSLVRDKVVETPALLDAFIGWEPDAFGPDALHAGKTDGGYDGSGRFMPWWYRTGEGDLEVLPLGDSMENEARNAQGIRKGEYYLCPRETRRTCIIDPHYYDYGGERLLVTSFNVPILVDGEFRGIAGVDLDVDFLQGMLDEANQGLYGGVGEMDLIASRGVVAASTARLSALGELATETLDESTQAPLAAARDGETVYRFNETADRFELYRPFTLGDTDTSWVLSVRLPEAAVLAGLHDLEAQLADQRRADLWGMTLVGLLVAGLGLLASWLVGGSIARPLRRLAERMRDIASGDGDLTRRLPVRGRDETAQLATQFNAFADKVNGVLLDVRNSSESVRVAATEITRGGQDLSRRTETAASSLQQTSASMEEITSTVEHTAESSRQANGLAESATQVARRGGEAVGQVVATMQGITDSSRQIGEIVTVMDGIAFQTNLLALNASVEAARAGEQGRGFAVVAGEVRQLASRSAEAAKQIKGLIDTSVERTEAGAAQVKEAGQTMDEMVESVTRVADVLAEITAATGEQSDGIGQVNVAVSELDRMTQQNAALVEESTTAAEQLQDQADRLAELVGGFTLKARETSAPALPSGRPRVAEPA</sequence>
<name>A0ABS9RXS8_9GAMM</name>
<proteinExistence type="inferred from homology"/>
<feature type="domain" description="HAMP" evidence="7">
    <location>
        <begin position="381"/>
        <end position="435"/>
    </location>
</feature>
<evidence type="ECO:0000259" key="7">
    <source>
        <dbReference type="PROSITE" id="PS50885"/>
    </source>
</evidence>
<dbReference type="InterPro" id="IPR004089">
    <property type="entry name" value="MCPsignal_dom"/>
</dbReference>
<gene>
    <name evidence="8" type="ORF">MKP05_16040</name>
</gene>
<dbReference type="CDD" id="cd06225">
    <property type="entry name" value="HAMP"/>
    <property type="match status" value="1"/>
</dbReference>
<evidence type="ECO:0000259" key="6">
    <source>
        <dbReference type="PROSITE" id="PS50111"/>
    </source>
</evidence>
<evidence type="ECO:0000256" key="3">
    <source>
        <dbReference type="PROSITE-ProRule" id="PRU00284"/>
    </source>
</evidence>
<dbReference type="RefSeq" id="WP_240569246.1">
    <property type="nucleotide sequence ID" value="NZ_JAKVPY010000021.1"/>
</dbReference>
<dbReference type="SMART" id="SM00304">
    <property type="entry name" value="HAMP"/>
    <property type="match status" value="1"/>
</dbReference>
<dbReference type="Proteomes" id="UP001202117">
    <property type="component" value="Unassembled WGS sequence"/>
</dbReference>
<reference evidence="8 9" key="1">
    <citation type="submission" date="2022-02" db="EMBL/GenBank/DDBJ databases">
        <title>Halomonas fukangensis sp. nov., a halophilic bacterium isolated from a bulk soil of Kalidium foliatum at Fukang.</title>
        <authorList>
            <person name="Huang Y."/>
        </authorList>
    </citation>
    <scope>NUCLEOTIDE SEQUENCE [LARGE SCALE GENOMIC DNA]</scope>
    <source>
        <strain evidence="8 9">EGI 63088</strain>
    </source>
</reference>
<dbReference type="Gene3D" id="1.10.287.950">
    <property type="entry name" value="Methyl-accepting chemotaxis protein"/>
    <property type="match status" value="1"/>
</dbReference>
<dbReference type="Gene3D" id="3.30.450.20">
    <property type="entry name" value="PAS domain"/>
    <property type="match status" value="1"/>
</dbReference>
<feature type="transmembrane region" description="Helical" evidence="5">
    <location>
        <begin position="358"/>
        <end position="379"/>
    </location>
</feature>
<keyword evidence="5" id="KW-0812">Transmembrane</keyword>
<feature type="domain" description="Methyl-accepting transducer" evidence="6">
    <location>
        <begin position="440"/>
        <end position="669"/>
    </location>
</feature>
<dbReference type="SMART" id="SM00283">
    <property type="entry name" value="MA"/>
    <property type="match status" value="1"/>
</dbReference>
<evidence type="ECO:0000256" key="2">
    <source>
        <dbReference type="ARBA" id="ARBA00029447"/>
    </source>
</evidence>
<dbReference type="CDD" id="cd11386">
    <property type="entry name" value="MCP_signal"/>
    <property type="match status" value="1"/>
</dbReference>
<dbReference type="PANTHER" id="PTHR43531">
    <property type="entry name" value="PROTEIN ICFG"/>
    <property type="match status" value="1"/>
</dbReference>
<evidence type="ECO:0000313" key="8">
    <source>
        <dbReference type="EMBL" id="MCH4564614.1"/>
    </source>
</evidence>
<keyword evidence="5" id="KW-1133">Transmembrane helix</keyword>
<keyword evidence="5" id="KW-0472">Membrane</keyword>